<dbReference type="GO" id="GO:0005634">
    <property type="term" value="C:nucleus"/>
    <property type="evidence" value="ECO:0007669"/>
    <property type="project" value="TreeGrafter"/>
</dbReference>
<dbReference type="InterPro" id="IPR023405">
    <property type="entry name" value="Topo_IA_core_domain"/>
</dbReference>
<keyword evidence="1" id="KW-0238">DNA-binding</keyword>
<accession>A0A061QJB7</accession>
<proteinExistence type="inferred from homology"/>
<dbReference type="GO" id="GO:0006265">
    <property type="term" value="P:DNA topological change"/>
    <property type="evidence" value="ECO:0007669"/>
    <property type="project" value="InterPro"/>
</dbReference>
<sequence>MSPCQVLMVAEKPSLAQSIAHILSDGKLQSTRKQLEVHYFEGSFLGQPAHFKMTSVIGHIYGLDFPKNYQNWTATDPLSLFDAPTVKSESNPKARVCQ</sequence>
<comment type="function">
    <text evidence="1">Introduces a single-strand break via transesterification at a target site in duplex DNA. Releases the supercoiling and torsional tension of DNA introduced during the DNA replication and transcription by transiently cleaving and rejoining one strand of the DNA duplex. The scissile phosphodiester is attacked by the catalytic tyrosine of the enzyme, resulting in the formation of a DNA-(5'-phosphotyrosyl)-enzyme intermediate and the expulsion of a 3'-OH DNA strand.</text>
</comment>
<dbReference type="PANTHER" id="PTHR11390">
    <property type="entry name" value="PROKARYOTIC DNA TOPOISOMERASE"/>
    <property type="match status" value="1"/>
</dbReference>
<reference evidence="2" key="1">
    <citation type="submission" date="2014-05" db="EMBL/GenBank/DDBJ databases">
        <title>The transcriptome of the halophilic microalga Tetraselmis sp. GSL018 isolated from the Great Salt Lake, Utah.</title>
        <authorList>
            <person name="Jinkerson R.E."/>
            <person name="D'Adamo S."/>
            <person name="Posewitz M.C."/>
        </authorList>
    </citation>
    <scope>NUCLEOTIDE SEQUENCE</scope>
    <source>
        <strain evidence="2">GSL018</strain>
    </source>
</reference>
<protein>
    <recommendedName>
        <fullName evidence="1">DNA topoisomerase</fullName>
        <ecNumber evidence="1">5.6.2.1</ecNumber>
    </recommendedName>
</protein>
<feature type="non-terminal residue" evidence="2">
    <location>
        <position position="98"/>
    </location>
</feature>
<dbReference type="PANTHER" id="PTHR11390:SF20">
    <property type="entry name" value="DNA TOPOISOMERASE 3-BETA-1"/>
    <property type="match status" value="1"/>
</dbReference>
<dbReference type="EC" id="5.6.2.1" evidence="1"/>
<dbReference type="Gene3D" id="3.40.50.140">
    <property type="match status" value="1"/>
</dbReference>
<dbReference type="EMBL" id="GBEZ01026559">
    <property type="protein sequence ID" value="JAC60662.1"/>
    <property type="molecule type" value="Transcribed_RNA"/>
</dbReference>
<name>A0A061QJB7_9CHLO</name>
<dbReference type="GO" id="GO:0003677">
    <property type="term" value="F:DNA binding"/>
    <property type="evidence" value="ECO:0007669"/>
    <property type="project" value="UniProtKB-KW"/>
</dbReference>
<comment type="catalytic activity">
    <reaction evidence="1">
        <text>ATP-independent breakage of single-stranded DNA, followed by passage and rejoining.</text>
        <dbReference type="EC" id="5.6.2.1"/>
    </reaction>
</comment>
<dbReference type="SUPFAM" id="SSF56712">
    <property type="entry name" value="Prokaryotic type I DNA topoisomerase"/>
    <property type="match status" value="1"/>
</dbReference>
<dbReference type="GO" id="GO:0006310">
    <property type="term" value="P:DNA recombination"/>
    <property type="evidence" value="ECO:0007669"/>
    <property type="project" value="TreeGrafter"/>
</dbReference>
<gene>
    <name evidence="2" type="primary">TOP3</name>
    <name evidence="2" type="ORF">TSPGSL018_28370</name>
</gene>
<evidence type="ECO:0000313" key="2">
    <source>
        <dbReference type="EMBL" id="JAC60662.1"/>
    </source>
</evidence>
<evidence type="ECO:0000256" key="1">
    <source>
        <dbReference type="RuleBase" id="RU362092"/>
    </source>
</evidence>
<dbReference type="GO" id="GO:0003917">
    <property type="term" value="F:DNA topoisomerase type I (single strand cut, ATP-independent) activity"/>
    <property type="evidence" value="ECO:0007669"/>
    <property type="project" value="UniProtKB-EC"/>
</dbReference>
<dbReference type="GO" id="GO:0006281">
    <property type="term" value="P:DNA repair"/>
    <property type="evidence" value="ECO:0007669"/>
    <property type="project" value="TreeGrafter"/>
</dbReference>
<dbReference type="AlphaFoldDB" id="A0A061QJB7"/>
<organism evidence="2">
    <name type="scientific">Tetraselmis sp. GSL018</name>
    <dbReference type="NCBI Taxonomy" id="582737"/>
    <lineage>
        <taxon>Eukaryota</taxon>
        <taxon>Viridiplantae</taxon>
        <taxon>Chlorophyta</taxon>
        <taxon>core chlorophytes</taxon>
        <taxon>Chlorodendrophyceae</taxon>
        <taxon>Chlorodendrales</taxon>
        <taxon>Chlorodendraceae</taxon>
        <taxon>Tetraselmis</taxon>
    </lineage>
</organism>
<keyword evidence="1" id="KW-0799">Topoisomerase</keyword>
<dbReference type="InterPro" id="IPR000380">
    <property type="entry name" value="Topo_IA"/>
</dbReference>
<comment type="similarity">
    <text evidence="1">Belongs to the type IA topoisomerase family.</text>
</comment>
<keyword evidence="1 2" id="KW-0413">Isomerase</keyword>